<proteinExistence type="predicted"/>
<dbReference type="EMBL" id="FBVY01000012">
    <property type="protein sequence ID" value="CUW90712.1"/>
    <property type="molecule type" value="Genomic_DNA"/>
</dbReference>
<reference evidence="1 2" key="1">
    <citation type="submission" date="2016-01" db="EMBL/GenBank/DDBJ databases">
        <authorList>
            <person name="Regsiter A."/>
            <person name="william w."/>
        </authorList>
    </citation>
    <scope>NUCLEOTIDE SEQUENCE [LARGE SCALE GENOMIC DNA]</scope>
    <source>
        <strain evidence="1 2">CFBP 5494</strain>
    </source>
</reference>
<name>A0A9W5B0R4_9HYPH</name>
<comment type="caution">
    <text evidence="1">The sequence shown here is derived from an EMBL/GenBank/DDBJ whole genome shotgun (WGS) entry which is preliminary data.</text>
</comment>
<keyword evidence="2" id="KW-1185">Reference proteome</keyword>
<evidence type="ECO:0000313" key="1">
    <source>
        <dbReference type="EMBL" id="CUW90712.1"/>
    </source>
</evidence>
<dbReference type="Proteomes" id="UP000191933">
    <property type="component" value="Unassembled WGS sequence"/>
</dbReference>
<dbReference type="AlphaFoldDB" id="A0A9W5B0R4"/>
<evidence type="ECO:0000313" key="2">
    <source>
        <dbReference type="Proteomes" id="UP000191933"/>
    </source>
</evidence>
<accession>A0A9W5B0R4</accession>
<organism evidence="1 2">
    <name type="scientific">Agrobacterium genomosp. 2 str. CFBP 5494</name>
    <dbReference type="NCBI Taxonomy" id="1183436"/>
    <lineage>
        <taxon>Bacteria</taxon>
        <taxon>Pseudomonadati</taxon>
        <taxon>Pseudomonadota</taxon>
        <taxon>Alphaproteobacteria</taxon>
        <taxon>Hyphomicrobiales</taxon>
        <taxon>Rhizobiaceae</taxon>
        <taxon>Rhizobium/Agrobacterium group</taxon>
        <taxon>Agrobacterium</taxon>
        <taxon>Agrobacterium tumefaciens complex</taxon>
    </lineage>
</organism>
<gene>
    <name evidence="1" type="ORF">AGR2A_Cc20044</name>
</gene>
<sequence>MSVSFKNPAHLLPRRVFAIWRFLFRALADPWCDSFVQRNLTFSPFQPRYFAIDICLTTRASASFQTLTTIFSFKFDPKTALLAAQIQLPTEGNRYGDWYSKVVQRNQGLRLHSAGRRFAGRIRSHLGC</sequence>
<protein>
    <submittedName>
        <fullName evidence="1">Uncharacterized protein</fullName>
    </submittedName>
</protein>